<dbReference type="FunFam" id="3.20.20.450:FF:000001">
    <property type="entry name" value="Cyclic di-GMP phosphodiesterase yahA"/>
    <property type="match status" value="1"/>
</dbReference>
<evidence type="ECO:0000313" key="5">
    <source>
        <dbReference type="Proteomes" id="UP000178606"/>
    </source>
</evidence>
<reference evidence="4 5" key="1">
    <citation type="journal article" date="2016" name="Nat. Commun.">
        <title>Thousands of microbial genomes shed light on interconnected biogeochemical processes in an aquifer system.</title>
        <authorList>
            <person name="Anantharaman K."/>
            <person name="Brown C.T."/>
            <person name="Hug L.A."/>
            <person name="Sharon I."/>
            <person name="Castelle C.J."/>
            <person name="Probst A.J."/>
            <person name="Thomas B.C."/>
            <person name="Singh A."/>
            <person name="Wilkins M.J."/>
            <person name="Karaoz U."/>
            <person name="Brodie E.L."/>
            <person name="Williams K.H."/>
            <person name="Hubbard S.S."/>
            <person name="Banfield J.F."/>
        </authorList>
    </citation>
    <scope>NUCLEOTIDE SEQUENCE [LARGE SCALE GENOMIC DNA]</scope>
    <source>
        <strain evidence="5">RIFCSPLOWO2_12_FULL_64_10</strain>
    </source>
</reference>
<dbReference type="InterPro" id="IPR000160">
    <property type="entry name" value="GGDEF_dom"/>
</dbReference>
<accession>A0A1F6C8K7</accession>
<dbReference type="SMART" id="SM00267">
    <property type="entry name" value="GGDEF"/>
    <property type="match status" value="1"/>
</dbReference>
<dbReference type="CDD" id="cd01949">
    <property type="entry name" value="GGDEF"/>
    <property type="match status" value="1"/>
</dbReference>
<dbReference type="SUPFAM" id="SSF141868">
    <property type="entry name" value="EAL domain-like"/>
    <property type="match status" value="1"/>
</dbReference>
<sequence>GRPLAHYRRNAQPELAAPEARLIRDGYRFSLAQLDVVHAVTLDQRLLGFVAMRVSLQQFYLRLLRYAALTLLVVIASLFGAALLFRRLRHAVNQAQSHLNYLAHNDSVTSLRNRHAFNEHLAHSLRGADQVNGTVGLLLLDLDNFKAVNDTLGHQTGDMLLKLVAQRLAQGLHGTDILCRIGGDEFAVITERTHKNPDLEVVAQQILAALTLPFECGAHEIHVTASVGISRYPQDAGDAQTLIRNADTAMYHAKDKGKNTFEAFSAEMDLRAQKRRMLESALRKAVANGQMQLHYQPQVDLHEPRIVGAEALLRWHHPQLGQISPVEFIPIAEESGLIVELGQWVLRTACRQAAAWHQAGLGPLRIAVNLSARQAKDPNLLALVTQTLRETALPARLLELEITESMLMENVDANIALLEQLHQLGIHLSIDDFGTGYSSMSYLKRFPIDQLKIDRHFVRDIPGNGDDEAISNAIISMAHSLGLSVVAEGVETAAQQQFMRAAGCDLMQGYYFARPMPAEQLTALLHEHAALQQPQPAHAA</sequence>
<feature type="non-terminal residue" evidence="4">
    <location>
        <position position="1"/>
    </location>
</feature>
<evidence type="ECO:0000313" key="4">
    <source>
        <dbReference type="EMBL" id="OGG45494.1"/>
    </source>
</evidence>
<proteinExistence type="predicted"/>
<dbReference type="InterPro" id="IPR035919">
    <property type="entry name" value="EAL_sf"/>
</dbReference>
<keyword evidence="1" id="KW-1133">Transmembrane helix</keyword>
<dbReference type="PROSITE" id="PS50887">
    <property type="entry name" value="GGDEF"/>
    <property type="match status" value="1"/>
</dbReference>
<name>A0A1F6C8K7_HANXR</name>
<dbReference type="Pfam" id="PF00990">
    <property type="entry name" value="GGDEF"/>
    <property type="match status" value="1"/>
</dbReference>
<dbReference type="Gene3D" id="3.30.70.270">
    <property type="match status" value="1"/>
</dbReference>
<dbReference type="InterPro" id="IPR029787">
    <property type="entry name" value="Nucleotide_cyclase"/>
</dbReference>
<dbReference type="PANTHER" id="PTHR44757">
    <property type="entry name" value="DIGUANYLATE CYCLASE DGCP"/>
    <property type="match status" value="1"/>
</dbReference>
<dbReference type="FunFam" id="3.30.70.270:FF:000001">
    <property type="entry name" value="Diguanylate cyclase domain protein"/>
    <property type="match status" value="1"/>
</dbReference>
<dbReference type="Gene3D" id="3.20.20.450">
    <property type="entry name" value="EAL domain"/>
    <property type="match status" value="1"/>
</dbReference>
<dbReference type="PROSITE" id="PS50883">
    <property type="entry name" value="EAL"/>
    <property type="match status" value="1"/>
</dbReference>
<gene>
    <name evidence="4" type="ORF">A3F84_10455</name>
</gene>
<dbReference type="InterPro" id="IPR043128">
    <property type="entry name" value="Rev_trsase/Diguanyl_cyclase"/>
</dbReference>
<dbReference type="NCBIfam" id="TIGR00254">
    <property type="entry name" value="GGDEF"/>
    <property type="match status" value="1"/>
</dbReference>
<dbReference type="PANTHER" id="PTHR44757:SF2">
    <property type="entry name" value="BIOFILM ARCHITECTURE MAINTENANCE PROTEIN MBAA"/>
    <property type="match status" value="1"/>
</dbReference>
<dbReference type="SUPFAM" id="SSF55073">
    <property type="entry name" value="Nucleotide cyclase"/>
    <property type="match status" value="1"/>
</dbReference>
<comment type="caution">
    <text evidence="4">The sequence shown here is derived from an EMBL/GenBank/DDBJ whole genome shotgun (WGS) entry which is preliminary data.</text>
</comment>
<feature type="domain" description="GGDEF" evidence="3">
    <location>
        <begin position="133"/>
        <end position="266"/>
    </location>
</feature>
<evidence type="ECO:0000256" key="1">
    <source>
        <dbReference type="SAM" id="Phobius"/>
    </source>
</evidence>
<organism evidence="4 5">
    <name type="scientific">Handelsmanbacteria sp. (strain RIFCSPLOWO2_12_FULL_64_10)</name>
    <dbReference type="NCBI Taxonomy" id="1817868"/>
    <lineage>
        <taxon>Bacteria</taxon>
        <taxon>Candidatus Handelsmaniibacteriota</taxon>
    </lineage>
</organism>
<dbReference type="InterPro" id="IPR052155">
    <property type="entry name" value="Biofilm_reg_signaling"/>
</dbReference>
<dbReference type="EMBL" id="MFKF01000374">
    <property type="protein sequence ID" value="OGG45494.1"/>
    <property type="molecule type" value="Genomic_DNA"/>
</dbReference>
<dbReference type="SMART" id="SM00052">
    <property type="entry name" value="EAL"/>
    <property type="match status" value="1"/>
</dbReference>
<dbReference type="AlphaFoldDB" id="A0A1F6C8K7"/>
<dbReference type="Pfam" id="PF00563">
    <property type="entry name" value="EAL"/>
    <property type="match status" value="1"/>
</dbReference>
<feature type="transmembrane region" description="Helical" evidence="1">
    <location>
        <begin position="63"/>
        <end position="85"/>
    </location>
</feature>
<dbReference type="CDD" id="cd01948">
    <property type="entry name" value="EAL"/>
    <property type="match status" value="1"/>
</dbReference>
<feature type="domain" description="EAL" evidence="2">
    <location>
        <begin position="275"/>
        <end position="529"/>
    </location>
</feature>
<keyword evidence="1" id="KW-0472">Membrane</keyword>
<evidence type="ECO:0000259" key="3">
    <source>
        <dbReference type="PROSITE" id="PS50887"/>
    </source>
</evidence>
<keyword evidence="1" id="KW-0812">Transmembrane</keyword>
<dbReference type="InterPro" id="IPR001633">
    <property type="entry name" value="EAL_dom"/>
</dbReference>
<evidence type="ECO:0000259" key="2">
    <source>
        <dbReference type="PROSITE" id="PS50883"/>
    </source>
</evidence>
<dbReference type="Proteomes" id="UP000178606">
    <property type="component" value="Unassembled WGS sequence"/>
</dbReference>
<protein>
    <submittedName>
        <fullName evidence="4">Diguanylate cyclase</fullName>
    </submittedName>
</protein>